<dbReference type="Proteomes" id="UP000065495">
    <property type="component" value="Chromosome 3"/>
</dbReference>
<evidence type="ECO:0000256" key="1">
    <source>
        <dbReference type="ARBA" id="ARBA00004123"/>
    </source>
</evidence>
<dbReference type="Pfam" id="PF08617">
    <property type="entry name" value="CGI-121"/>
    <property type="match status" value="1"/>
</dbReference>
<name>W0TAM0_KLUMD</name>
<comment type="function">
    <text evidence="7">Component of the EKC/KEOPS complex that is required for the formation of a threonylcarbamoyl group on adenosine at position 37 (t(6)A37) in tRNAs that read codons beginning with adenine. The complex is probably involved in the transfer of the threonylcarbamoyl moiety of threonylcarbamoyl-AMP (TC-AMP) to the N6 group of A37. CGI121 acts as an allosteric effector that regulates the t(6)A activity of the complex. The EKC/KEOPS complex also promotes both telomere uncapping and telomere elongation. The complex is required for efficient recruitment of transcriptional coactivators. CGI121 is not required for tRNA modification.</text>
</comment>
<dbReference type="Gene3D" id="3.30.2380.10">
    <property type="entry name" value="CGI121/TPRKB"/>
    <property type="match status" value="1"/>
</dbReference>
<gene>
    <name evidence="9" type="primary">CGI121</name>
    <name evidence="9" type="ORF">KLMA_30536</name>
</gene>
<dbReference type="GeneID" id="34715807"/>
<dbReference type="PANTHER" id="PTHR15840">
    <property type="entry name" value="CGI-121 FAMILY MEMBER"/>
    <property type="match status" value="1"/>
</dbReference>
<evidence type="ECO:0000256" key="8">
    <source>
        <dbReference type="RuleBase" id="RU004398"/>
    </source>
</evidence>
<sequence>MAEYTLTYRVPQFQEYTISLQKYANVSNADVLRSKLMELPFAFIDARTVISVEQISSAIYKALVESTYNRMRTKTLHSECILSLSPSSNIGDALKRFGIKEDSTNLIVIKIVKNGDDEPFDGKTSIVGDLVPVSDEQFVTTADIETIKNVCIQTKR</sequence>
<dbReference type="InterPro" id="IPR013926">
    <property type="entry name" value="CGI121/TPRKB"/>
</dbReference>
<dbReference type="AlphaFoldDB" id="W0TAM0"/>
<evidence type="ECO:0000256" key="3">
    <source>
        <dbReference type="ARBA" id="ARBA00015316"/>
    </source>
</evidence>
<dbReference type="VEuPathDB" id="FungiDB:KLMA_30536"/>
<dbReference type="KEGG" id="kmx:KLMA_30536"/>
<dbReference type="GO" id="GO:0002949">
    <property type="term" value="P:tRNA threonylcarbamoyladenosine modification"/>
    <property type="evidence" value="ECO:0007669"/>
    <property type="project" value="TreeGrafter"/>
</dbReference>
<accession>W0TAM0</accession>
<dbReference type="OrthoDB" id="329139at2759"/>
<evidence type="ECO:0000313" key="10">
    <source>
        <dbReference type="Proteomes" id="UP000065495"/>
    </source>
</evidence>
<keyword evidence="5" id="KW-0819">tRNA processing</keyword>
<reference evidence="9 10" key="1">
    <citation type="journal article" date="2015" name="Biotechnol. Biofuels">
        <title>Genetic basis of the highly efficient yeast Kluyveromyces marxianus: complete genome sequence and transcriptome analyses.</title>
        <authorList>
            <person name="Lertwattanasakul N."/>
            <person name="Kosaka T."/>
            <person name="Hosoyama A."/>
            <person name="Suzuki Y."/>
            <person name="Rodrussamee N."/>
            <person name="Matsutani M."/>
            <person name="Murata M."/>
            <person name="Fujimoto N."/>
            <person name="Suprayogi"/>
            <person name="Tsuchikane K."/>
            <person name="Limtong S."/>
            <person name="Fujita N."/>
            <person name="Yamada M."/>
        </authorList>
    </citation>
    <scope>NUCLEOTIDE SEQUENCE [LARGE SCALE GENOMIC DNA]</scope>
    <source>
        <strain evidence="10">DMKU3-1042 / BCC 29191 / NBRC 104275</strain>
    </source>
</reference>
<evidence type="ECO:0000256" key="4">
    <source>
        <dbReference type="ARBA" id="ARBA00016009"/>
    </source>
</evidence>
<evidence type="ECO:0000256" key="7">
    <source>
        <dbReference type="ARBA" id="ARBA00025043"/>
    </source>
</evidence>
<evidence type="ECO:0000313" key="9">
    <source>
        <dbReference type="EMBL" id="BAO39831.1"/>
    </source>
</evidence>
<evidence type="ECO:0000256" key="2">
    <source>
        <dbReference type="ARBA" id="ARBA00005546"/>
    </source>
</evidence>
<dbReference type="GO" id="GO:0000408">
    <property type="term" value="C:EKC/KEOPS complex"/>
    <property type="evidence" value="ECO:0007669"/>
    <property type="project" value="TreeGrafter"/>
</dbReference>
<dbReference type="GO" id="GO:0005829">
    <property type="term" value="C:cytosol"/>
    <property type="evidence" value="ECO:0007669"/>
    <property type="project" value="TreeGrafter"/>
</dbReference>
<proteinExistence type="inferred from homology"/>
<protein>
    <recommendedName>
        <fullName evidence="4">EKC/KEOPS complex subunit CGI121</fullName>
    </recommendedName>
    <alternativeName>
        <fullName evidence="3">EKC/KEOPS complex subunit cgi121</fullName>
    </alternativeName>
</protein>
<dbReference type="RefSeq" id="XP_022675663.1">
    <property type="nucleotide sequence ID" value="XM_022819059.1"/>
</dbReference>
<comment type="subcellular location">
    <subcellularLocation>
        <location evidence="1">Nucleus</location>
    </subcellularLocation>
</comment>
<evidence type="ECO:0000256" key="6">
    <source>
        <dbReference type="ARBA" id="ARBA00023242"/>
    </source>
</evidence>
<dbReference type="EMBL" id="AP012215">
    <property type="protein sequence ID" value="BAO39831.1"/>
    <property type="molecule type" value="Genomic_DNA"/>
</dbReference>
<organism evidence="9 10">
    <name type="scientific">Kluyveromyces marxianus (strain DMKU3-1042 / BCC 29191 / NBRC 104275)</name>
    <name type="common">Yeast</name>
    <name type="synonym">Candida kefyr</name>
    <dbReference type="NCBI Taxonomy" id="1003335"/>
    <lineage>
        <taxon>Eukaryota</taxon>
        <taxon>Fungi</taxon>
        <taxon>Dikarya</taxon>
        <taxon>Ascomycota</taxon>
        <taxon>Saccharomycotina</taxon>
        <taxon>Saccharomycetes</taxon>
        <taxon>Saccharomycetales</taxon>
        <taxon>Saccharomycetaceae</taxon>
        <taxon>Kluyveromyces</taxon>
    </lineage>
</organism>
<dbReference type="PANTHER" id="PTHR15840:SF10">
    <property type="entry name" value="EKC_KEOPS COMPLEX SUBUNIT TPRKB"/>
    <property type="match status" value="1"/>
</dbReference>
<dbReference type="InterPro" id="IPR036504">
    <property type="entry name" value="CGI121/TPRKB_sf"/>
</dbReference>
<dbReference type="SUPFAM" id="SSF143870">
    <property type="entry name" value="PF0523-like"/>
    <property type="match status" value="1"/>
</dbReference>
<keyword evidence="6 8" id="KW-0539">Nucleus</keyword>
<evidence type="ECO:0000256" key="5">
    <source>
        <dbReference type="ARBA" id="ARBA00022694"/>
    </source>
</evidence>
<comment type="similarity">
    <text evidence="2 8">Belongs to the CGI121/TPRKB family.</text>
</comment>
<dbReference type="GO" id="GO:0005634">
    <property type="term" value="C:nucleus"/>
    <property type="evidence" value="ECO:0007669"/>
    <property type="project" value="UniProtKB-SubCell"/>
</dbReference>